<evidence type="ECO:0000256" key="3">
    <source>
        <dbReference type="ARBA" id="ARBA00022989"/>
    </source>
</evidence>
<keyword evidence="3 5" id="KW-1133">Transmembrane helix</keyword>
<organism evidence="9 10">
    <name type="scientific">Pontibacter akesuensis</name>
    <dbReference type="NCBI Taxonomy" id="388950"/>
    <lineage>
        <taxon>Bacteria</taxon>
        <taxon>Pseudomonadati</taxon>
        <taxon>Bacteroidota</taxon>
        <taxon>Cytophagia</taxon>
        <taxon>Cytophagales</taxon>
        <taxon>Hymenobacteraceae</taxon>
        <taxon>Pontibacter</taxon>
    </lineage>
</organism>
<evidence type="ECO:0000313" key="10">
    <source>
        <dbReference type="Proteomes" id="UP000182491"/>
    </source>
</evidence>
<dbReference type="InterPro" id="IPR002810">
    <property type="entry name" value="NfeD-like_C"/>
</dbReference>
<gene>
    <name evidence="9" type="ORF">SAMN04487941_1065</name>
</gene>
<dbReference type="CDD" id="cd07021">
    <property type="entry name" value="Clp_protease_NfeD_like"/>
    <property type="match status" value="1"/>
</dbReference>
<dbReference type="SUPFAM" id="SSF52096">
    <property type="entry name" value="ClpP/crotonase"/>
    <property type="match status" value="1"/>
</dbReference>
<dbReference type="STRING" id="388950.GCA_001611675_00163"/>
<reference evidence="10" key="1">
    <citation type="submission" date="2016-10" db="EMBL/GenBank/DDBJ databases">
        <authorList>
            <person name="Varghese N."/>
        </authorList>
    </citation>
    <scope>NUCLEOTIDE SEQUENCE [LARGE SCALE GENOMIC DNA]</scope>
    <source>
        <strain evidence="10">DSM 18820</strain>
    </source>
</reference>
<dbReference type="Pfam" id="PF01957">
    <property type="entry name" value="NfeD"/>
    <property type="match status" value="1"/>
</dbReference>
<dbReference type="InterPro" id="IPR056739">
    <property type="entry name" value="NfeD_membrane"/>
</dbReference>
<dbReference type="GO" id="GO:0006508">
    <property type="term" value="P:proteolysis"/>
    <property type="evidence" value="ECO:0007669"/>
    <property type="project" value="UniProtKB-KW"/>
</dbReference>
<dbReference type="InterPro" id="IPR029045">
    <property type="entry name" value="ClpP/crotonase-like_dom_sf"/>
</dbReference>
<evidence type="ECO:0000256" key="2">
    <source>
        <dbReference type="ARBA" id="ARBA00022692"/>
    </source>
</evidence>
<evidence type="ECO:0000313" key="9">
    <source>
        <dbReference type="EMBL" id="SFU48576.1"/>
    </source>
</evidence>
<feature type="transmembrane region" description="Helical" evidence="5">
    <location>
        <begin position="265"/>
        <end position="285"/>
    </location>
</feature>
<dbReference type="GO" id="GO:0008233">
    <property type="term" value="F:peptidase activity"/>
    <property type="evidence" value="ECO:0007669"/>
    <property type="project" value="UniProtKB-KW"/>
</dbReference>
<keyword evidence="2 5" id="KW-0812">Transmembrane</keyword>
<sequence length="460" mass="50113">MVYYHLQFMKINPKRQHSFFMYLLLCLLFFPLVSFAQQAKEKVFIMEVGAEIDPRTNRYTELAFEAATEAGADHVLLVLDTFGGALNDADEIRKRILEYPKPVYVFIDKNAASAGALISLACDSIYMAPGANIGAATVVGADGQAAPGKYQSYMRSIMRSTAEANGRNPHLAEAMVEASVDSTLSAGQVLTLTTSEAIKYGFCDGVATNVAGVLEQLNLQDAEIIRYELSTADRIISFFLNPFISGILLLVIVGGLYFELQTPGIGFPLLAAIVAGVLYLVPYYLNGLAENWEILMFVAGIILIMLEVFVIPGFGIAGISGITLVVVSLVLVMVNNQMFDFTFVPSDRLMKSLVAVVAGMVGAGVVIALTWNRLLHSNSMQRMVLSNTFQSEEGYRSANTTVHLVGKTGIAHTRMAPSGRVMIDDTLYDAQARDGFIERGEAVQVVDHSTFALRVKRLEA</sequence>
<comment type="subcellular location">
    <subcellularLocation>
        <location evidence="1">Membrane</location>
        <topology evidence="1">Multi-pass membrane protein</topology>
    </subcellularLocation>
</comment>
<keyword evidence="9" id="KW-0645">Protease</keyword>
<feature type="domain" description="NfeD1b N-terminal" evidence="8">
    <location>
        <begin position="42"/>
        <end position="225"/>
    </location>
</feature>
<evidence type="ECO:0000256" key="5">
    <source>
        <dbReference type="SAM" id="Phobius"/>
    </source>
</evidence>
<keyword evidence="9" id="KW-0378">Hydrolase</keyword>
<feature type="transmembrane region" description="Helical" evidence="5">
    <location>
        <begin position="354"/>
        <end position="375"/>
    </location>
</feature>
<dbReference type="Pfam" id="PF24961">
    <property type="entry name" value="NfeD_membrane"/>
    <property type="match status" value="1"/>
</dbReference>
<feature type="domain" description="NfeD-like C-terminal" evidence="6">
    <location>
        <begin position="404"/>
        <end position="457"/>
    </location>
</feature>
<evidence type="ECO:0000259" key="7">
    <source>
        <dbReference type="Pfam" id="PF24961"/>
    </source>
</evidence>
<proteinExistence type="predicted"/>
<dbReference type="InterPro" id="IPR012340">
    <property type="entry name" value="NA-bd_OB-fold"/>
</dbReference>
<dbReference type="PANTHER" id="PTHR33507">
    <property type="entry name" value="INNER MEMBRANE PROTEIN YBBJ"/>
    <property type="match status" value="1"/>
</dbReference>
<evidence type="ECO:0000256" key="4">
    <source>
        <dbReference type="ARBA" id="ARBA00023136"/>
    </source>
</evidence>
<dbReference type="Proteomes" id="UP000182491">
    <property type="component" value="Unassembled WGS sequence"/>
</dbReference>
<dbReference type="EMBL" id="FPCA01000001">
    <property type="protein sequence ID" value="SFU48576.1"/>
    <property type="molecule type" value="Genomic_DNA"/>
</dbReference>
<keyword evidence="4 5" id="KW-0472">Membrane</keyword>
<dbReference type="Gene3D" id="2.40.50.140">
    <property type="entry name" value="Nucleic acid-binding proteins"/>
    <property type="match status" value="1"/>
</dbReference>
<feature type="domain" description="NfeD integral membrane" evidence="7">
    <location>
        <begin position="244"/>
        <end position="370"/>
    </location>
</feature>
<dbReference type="PANTHER" id="PTHR33507:SF3">
    <property type="entry name" value="INNER MEMBRANE PROTEIN YBBJ"/>
    <property type="match status" value="1"/>
</dbReference>
<protein>
    <submittedName>
        <fullName evidence="9">Membrane-bound serine protease (ClpP class)</fullName>
    </submittedName>
</protein>
<keyword evidence="10" id="KW-1185">Reference proteome</keyword>
<feature type="transmembrane region" description="Helical" evidence="5">
    <location>
        <begin position="235"/>
        <end position="258"/>
    </location>
</feature>
<dbReference type="AlphaFoldDB" id="A0A1I7GJZ6"/>
<evidence type="ECO:0000256" key="1">
    <source>
        <dbReference type="ARBA" id="ARBA00004141"/>
    </source>
</evidence>
<dbReference type="SUPFAM" id="SSF141322">
    <property type="entry name" value="NfeD domain-like"/>
    <property type="match status" value="1"/>
</dbReference>
<dbReference type="Gene3D" id="3.90.226.10">
    <property type="entry name" value="2-enoyl-CoA Hydratase, Chain A, domain 1"/>
    <property type="match status" value="1"/>
</dbReference>
<dbReference type="InterPro" id="IPR056738">
    <property type="entry name" value="NfeD1b_N"/>
</dbReference>
<evidence type="ECO:0000259" key="8">
    <source>
        <dbReference type="Pfam" id="PF25145"/>
    </source>
</evidence>
<feature type="transmembrane region" description="Helical" evidence="5">
    <location>
        <begin position="316"/>
        <end position="334"/>
    </location>
</feature>
<name>A0A1I7GJZ6_9BACT</name>
<evidence type="ECO:0000259" key="6">
    <source>
        <dbReference type="Pfam" id="PF01957"/>
    </source>
</evidence>
<dbReference type="GO" id="GO:0005886">
    <property type="term" value="C:plasma membrane"/>
    <property type="evidence" value="ECO:0007669"/>
    <property type="project" value="TreeGrafter"/>
</dbReference>
<feature type="transmembrane region" description="Helical" evidence="5">
    <location>
        <begin position="291"/>
        <end position="309"/>
    </location>
</feature>
<dbReference type="Pfam" id="PF25145">
    <property type="entry name" value="NfeD1b_N"/>
    <property type="match status" value="1"/>
</dbReference>
<dbReference type="InterPro" id="IPR052165">
    <property type="entry name" value="Membrane_assoc_protease"/>
</dbReference>
<accession>A0A1I7GJZ6</accession>